<reference evidence="2 3" key="1">
    <citation type="submission" date="2018-06" db="EMBL/GenBank/DDBJ databases">
        <authorList>
            <consortium name="Pathogen Informatics"/>
            <person name="Doyle S."/>
        </authorList>
    </citation>
    <scope>NUCLEOTIDE SEQUENCE [LARGE SCALE GENOMIC DNA]</scope>
    <source>
        <strain evidence="2 3">NCTC12872</strain>
    </source>
</reference>
<name>A0A379C8X2_9PAST</name>
<evidence type="ECO:0000313" key="2">
    <source>
        <dbReference type="EMBL" id="SUB58619.1"/>
    </source>
</evidence>
<feature type="transmembrane region" description="Helical" evidence="1">
    <location>
        <begin position="85"/>
        <end position="107"/>
    </location>
</feature>
<evidence type="ECO:0000256" key="1">
    <source>
        <dbReference type="SAM" id="Phobius"/>
    </source>
</evidence>
<dbReference type="AlphaFoldDB" id="A0A379C8X2"/>
<accession>A0A379C8X2</accession>
<dbReference type="EMBL" id="UGTA01000001">
    <property type="protein sequence ID" value="SUB58619.1"/>
    <property type="molecule type" value="Genomic_DNA"/>
</dbReference>
<gene>
    <name evidence="2" type="ORF">NCTC12872_00583</name>
</gene>
<evidence type="ECO:0000313" key="3">
    <source>
        <dbReference type="Proteomes" id="UP000255417"/>
    </source>
</evidence>
<feature type="transmembrane region" description="Helical" evidence="1">
    <location>
        <begin position="12"/>
        <end position="31"/>
    </location>
</feature>
<proteinExistence type="predicted"/>
<keyword evidence="1" id="KW-0812">Transmembrane</keyword>
<keyword evidence="1" id="KW-0472">Membrane</keyword>
<keyword evidence="1" id="KW-1133">Transmembrane helix</keyword>
<feature type="transmembrane region" description="Helical" evidence="1">
    <location>
        <begin position="43"/>
        <end position="64"/>
    </location>
</feature>
<protein>
    <submittedName>
        <fullName evidence="2">Uncharacterized protein</fullName>
    </submittedName>
</protein>
<keyword evidence="3" id="KW-1185">Reference proteome</keyword>
<organism evidence="2 3">
    <name type="scientific">Phocoenobacter uteri</name>
    <dbReference type="NCBI Taxonomy" id="146806"/>
    <lineage>
        <taxon>Bacteria</taxon>
        <taxon>Pseudomonadati</taxon>
        <taxon>Pseudomonadota</taxon>
        <taxon>Gammaproteobacteria</taxon>
        <taxon>Pasteurellales</taxon>
        <taxon>Pasteurellaceae</taxon>
        <taxon>Phocoenobacter</taxon>
    </lineage>
</organism>
<dbReference type="RefSeq" id="WP_115315135.1">
    <property type="nucleotide sequence ID" value="NZ_LWIF01000001.1"/>
</dbReference>
<dbReference type="Proteomes" id="UP000255417">
    <property type="component" value="Unassembled WGS sequence"/>
</dbReference>
<sequence>MKDSQYKRGKISWNWTFTLSTLYTGSILVYFRVSDTVTHGVTYIFADYTQYTDIIFIALTIGILDNNDVLKEGKWTKYLLPRPRPMAICWMIFFWSTYLVSVFKSYYM</sequence>